<dbReference type="HAMAP" id="MF_00687">
    <property type="entry name" value="KduI"/>
    <property type="match status" value="1"/>
</dbReference>
<dbReference type="Gene3D" id="2.60.120.10">
    <property type="entry name" value="Jelly Rolls"/>
    <property type="match status" value="1"/>
</dbReference>
<proteinExistence type="inferred from homology"/>
<evidence type="ECO:0000256" key="6">
    <source>
        <dbReference type="HAMAP-Rule" id="MF_00687"/>
    </source>
</evidence>
<dbReference type="InterPro" id="IPR014710">
    <property type="entry name" value="RmlC-like_jellyroll"/>
</dbReference>
<comment type="cofactor">
    <cofactor evidence="6">
        <name>Zn(2+)</name>
        <dbReference type="ChEBI" id="CHEBI:29105"/>
    </cofactor>
    <text evidence="6">Binds 1 zinc ion per subunit.</text>
</comment>
<name>A0A7X0RS23_9BACL</name>
<dbReference type="InterPro" id="IPR011051">
    <property type="entry name" value="RmlC_Cupin_sf"/>
</dbReference>
<feature type="binding site" evidence="6">
    <location>
        <position position="201"/>
    </location>
    <ligand>
        <name>Zn(2+)</name>
        <dbReference type="ChEBI" id="CHEBI:29105"/>
    </ligand>
</feature>
<dbReference type="NCBIfam" id="NF002091">
    <property type="entry name" value="PRK00924.1"/>
    <property type="match status" value="1"/>
</dbReference>
<dbReference type="PANTHER" id="PTHR38461">
    <property type="entry name" value="4-DEOXY-L-THREO-5-HEXOSULOSE-URONATE KETOL-ISOMERASE"/>
    <property type="match status" value="1"/>
</dbReference>
<evidence type="ECO:0000256" key="5">
    <source>
        <dbReference type="ARBA" id="ARBA00023235"/>
    </source>
</evidence>
<dbReference type="InterPro" id="IPR027449">
    <property type="entry name" value="KduI_N"/>
</dbReference>
<evidence type="ECO:0000256" key="3">
    <source>
        <dbReference type="ARBA" id="ARBA00022723"/>
    </source>
</evidence>
<accession>A0A7X0RS23</accession>
<feature type="binding site" evidence="6">
    <location>
        <position position="196"/>
    </location>
    <ligand>
        <name>Zn(2+)</name>
        <dbReference type="ChEBI" id="CHEBI:29105"/>
    </ligand>
</feature>
<keyword evidence="3 6" id="KW-0479">Metal-binding</keyword>
<comment type="function">
    <text evidence="6">Catalyzes the isomerization of 5-dehydro-4-deoxy-D-glucuronate to 3-deoxy-D-glycero-2,5-hexodiulosonate.</text>
</comment>
<dbReference type="GO" id="GO:0008697">
    <property type="term" value="F:4-deoxy-L-threo-5-hexosulose-uronate ketol-isomerase activity"/>
    <property type="evidence" value="ECO:0007669"/>
    <property type="project" value="UniProtKB-UniRule"/>
</dbReference>
<dbReference type="GO" id="GO:0008270">
    <property type="term" value="F:zinc ion binding"/>
    <property type="evidence" value="ECO:0007669"/>
    <property type="project" value="UniProtKB-UniRule"/>
</dbReference>
<comment type="pathway">
    <text evidence="6">Glycan metabolism; pectin degradation; 2-dehydro-3-deoxy-D-gluconate from pectin: step 4/5.</text>
</comment>
<comment type="catalytic activity">
    <reaction evidence="1 6">
        <text>5-dehydro-4-deoxy-D-glucuronate = 3-deoxy-D-glycero-2,5-hexodiulosonate</text>
        <dbReference type="Rhea" id="RHEA:23896"/>
        <dbReference type="ChEBI" id="CHEBI:17117"/>
        <dbReference type="ChEBI" id="CHEBI:29071"/>
        <dbReference type="EC" id="5.3.1.17"/>
    </reaction>
</comment>
<dbReference type="SUPFAM" id="SSF51182">
    <property type="entry name" value="RmlC-like cupins"/>
    <property type="match status" value="1"/>
</dbReference>
<dbReference type="EMBL" id="JACJVP010000028">
    <property type="protein sequence ID" value="MBB6672515.1"/>
    <property type="molecule type" value="Genomic_DNA"/>
</dbReference>
<comment type="similarity">
    <text evidence="2 6">Belongs to the KduI family.</text>
</comment>
<dbReference type="UniPathway" id="UPA00545">
    <property type="reaction ID" value="UER00826"/>
</dbReference>
<dbReference type="GO" id="GO:0045490">
    <property type="term" value="P:pectin catabolic process"/>
    <property type="evidence" value="ECO:0007669"/>
    <property type="project" value="UniProtKB-UniRule"/>
</dbReference>
<evidence type="ECO:0000256" key="2">
    <source>
        <dbReference type="ARBA" id="ARBA00008086"/>
    </source>
</evidence>
<dbReference type="AlphaFoldDB" id="A0A7X0RS23"/>
<dbReference type="Gene3D" id="2.60.120.520">
    <property type="entry name" value="pectin degrading enzyme 5-keto 4- deoxyuronate isomerase, domain 1"/>
    <property type="match status" value="1"/>
</dbReference>
<keyword evidence="8" id="KW-1185">Reference proteome</keyword>
<gene>
    <name evidence="6 7" type="primary">kduI</name>
    <name evidence="7" type="ORF">H7C19_17685</name>
</gene>
<dbReference type="InterPro" id="IPR007045">
    <property type="entry name" value="KduI"/>
</dbReference>
<dbReference type="GO" id="GO:0042840">
    <property type="term" value="P:D-glucuronate catabolic process"/>
    <property type="evidence" value="ECO:0007669"/>
    <property type="project" value="TreeGrafter"/>
</dbReference>
<feature type="binding site" evidence="6">
    <location>
        <position position="243"/>
    </location>
    <ligand>
        <name>Zn(2+)</name>
        <dbReference type="ChEBI" id="CHEBI:29105"/>
    </ligand>
</feature>
<dbReference type="PANTHER" id="PTHR38461:SF1">
    <property type="entry name" value="4-DEOXY-L-THREO-5-HEXOSULOSE-URONATE KETOL-ISOMERASE"/>
    <property type="match status" value="1"/>
</dbReference>
<reference evidence="7 8" key="1">
    <citation type="submission" date="2020-08" db="EMBL/GenBank/DDBJ databases">
        <title>Cohnella phylogeny.</title>
        <authorList>
            <person name="Dunlap C."/>
        </authorList>
    </citation>
    <scope>NUCLEOTIDE SEQUENCE [LARGE SCALE GENOMIC DNA]</scope>
    <source>
        <strain evidence="7 8">DSM 28246</strain>
    </source>
</reference>
<organism evidence="7 8">
    <name type="scientific">Cohnella nanjingensis</name>
    <dbReference type="NCBI Taxonomy" id="1387779"/>
    <lineage>
        <taxon>Bacteria</taxon>
        <taxon>Bacillati</taxon>
        <taxon>Bacillota</taxon>
        <taxon>Bacilli</taxon>
        <taxon>Bacillales</taxon>
        <taxon>Paenibacillaceae</taxon>
        <taxon>Cohnella</taxon>
    </lineage>
</organism>
<dbReference type="Proteomes" id="UP000547209">
    <property type="component" value="Unassembled WGS sequence"/>
</dbReference>
<dbReference type="CDD" id="cd20491">
    <property type="entry name" value="cupin_KduI_C"/>
    <property type="match status" value="1"/>
</dbReference>
<evidence type="ECO:0000256" key="4">
    <source>
        <dbReference type="ARBA" id="ARBA00022833"/>
    </source>
</evidence>
<sequence length="276" mass="31334">MDIRHATHPSDAKRYDTAELRAHYLIEKLFEADRVRMTYTHEDRMVIGGAQPVKETLVLEAADTLKTEYFLERREVGFVNIGGEAEIAVDGERYTLERLDTLYVGKGVRDVRLASKDAADPAKLYFCSALAHAQIPTRKVSIKEANTLHLGSLETSNERDLNQIIHADGVQSCQLMLGITQLNTGSVWNTMPSHLHDRRMEAYLYFDLTDDARVFHMMGQPEETRHLVVANEQAVISPSWSIHSGTGTRNYSFIWAMAGENYTFKDMDVVPMDRLK</sequence>
<evidence type="ECO:0000256" key="1">
    <source>
        <dbReference type="ARBA" id="ARBA00000552"/>
    </source>
</evidence>
<dbReference type="EC" id="5.3.1.17" evidence="6"/>
<comment type="caution">
    <text evidence="7">The sequence shown here is derived from an EMBL/GenBank/DDBJ whole genome shotgun (WGS) entry which is preliminary data.</text>
</comment>
<dbReference type="PIRSF" id="PIRSF006625">
    <property type="entry name" value="KduI"/>
    <property type="match status" value="1"/>
</dbReference>
<evidence type="ECO:0000313" key="8">
    <source>
        <dbReference type="Proteomes" id="UP000547209"/>
    </source>
</evidence>
<dbReference type="Pfam" id="PF04962">
    <property type="entry name" value="KduI"/>
    <property type="match status" value="1"/>
</dbReference>
<evidence type="ECO:0000313" key="7">
    <source>
        <dbReference type="EMBL" id="MBB6672515.1"/>
    </source>
</evidence>
<feature type="binding site" evidence="6">
    <location>
        <position position="194"/>
    </location>
    <ligand>
        <name>Zn(2+)</name>
        <dbReference type="ChEBI" id="CHEBI:29105"/>
    </ligand>
</feature>
<keyword evidence="4 6" id="KW-0862">Zinc</keyword>
<dbReference type="InterPro" id="IPR021120">
    <property type="entry name" value="KduI/IolB_isomerase"/>
</dbReference>
<dbReference type="GO" id="GO:0019698">
    <property type="term" value="P:D-galacturonate catabolic process"/>
    <property type="evidence" value="ECO:0007669"/>
    <property type="project" value="TreeGrafter"/>
</dbReference>
<dbReference type="CDD" id="cd20294">
    <property type="entry name" value="cupin_KduI_N"/>
    <property type="match status" value="1"/>
</dbReference>
<dbReference type="RefSeq" id="WP_185143997.1">
    <property type="nucleotide sequence ID" value="NZ_JACJVP010000028.1"/>
</dbReference>
<protein>
    <recommendedName>
        <fullName evidence="6">4-deoxy-L-threo-5-hexosulose-uronate ketol-isomerase</fullName>
        <ecNumber evidence="6">5.3.1.17</ecNumber>
    </recommendedName>
    <alternativeName>
        <fullName evidence="6">5-keto-4-deoxyuronate isomerase</fullName>
    </alternativeName>
    <alternativeName>
        <fullName evidence="6">DKI isomerase</fullName>
    </alternativeName>
</protein>
<keyword evidence="5 6" id="KW-0413">Isomerase</keyword>